<dbReference type="InterPro" id="IPR027806">
    <property type="entry name" value="HARBI1_dom"/>
</dbReference>
<evidence type="ECO:0000256" key="3">
    <source>
        <dbReference type="ARBA" id="ARBA00022670"/>
    </source>
</evidence>
<dbReference type="EMBL" id="BSXW01000155">
    <property type="protein sequence ID" value="GMF13404.1"/>
    <property type="molecule type" value="Genomic_DNA"/>
</dbReference>
<reference evidence="8" key="1">
    <citation type="submission" date="2023-04" db="EMBL/GenBank/DDBJ databases">
        <title>Phytophthora lilii NBRC 32176.</title>
        <authorList>
            <person name="Ichikawa N."/>
            <person name="Sato H."/>
            <person name="Tonouchi N."/>
        </authorList>
    </citation>
    <scope>NUCLEOTIDE SEQUENCE</scope>
    <source>
        <strain evidence="8">NBRC 32176</strain>
    </source>
</reference>
<dbReference type="AlphaFoldDB" id="A0A9W6TH25"/>
<feature type="domain" description="DDE Tnp4" evidence="7">
    <location>
        <begin position="16"/>
        <end position="70"/>
    </location>
</feature>
<name>A0A9W6TH25_9STRA</name>
<dbReference type="SUPFAM" id="SSF54001">
    <property type="entry name" value="Cysteine proteinases"/>
    <property type="match status" value="1"/>
</dbReference>
<sequence>MIVLFFCCMKGFDIENFNTCVAYVRVVNEHTISVLRGRWSSLRELRKQIRSKANLERIVLWFTTCVVLHNMLISFANEWTADDQSDSDCVLSEESDVESDSDDDNVTGAERVELRQVPRAAKAAIACLKLEGLHAAHLRIFAGWLDVIDPTLLGAVEKTAAVAVPPEPLTSLFNGATDQKILIPVNCNGKFWYAIVVDLEKNPIKYYDSMKSSYALTLRALAHRLMPHLPETQGRYRVNP</sequence>
<dbReference type="GO" id="GO:0006508">
    <property type="term" value="P:proteolysis"/>
    <property type="evidence" value="ECO:0007669"/>
    <property type="project" value="UniProtKB-KW"/>
</dbReference>
<dbReference type="Pfam" id="PF02902">
    <property type="entry name" value="Peptidase_C48"/>
    <property type="match status" value="1"/>
</dbReference>
<gene>
    <name evidence="8" type="ORF">Plil01_000388000</name>
</gene>
<evidence type="ECO:0000313" key="9">
    <source>
        <dbReference type="Proteomes" id="UP001165083"/>
    </source>
</evidence>
<keyword evidence="5" id="KW-0378">Hydrolase</keyword>
<evidence type="ECO:0000256" key="5">
    <source>
        <dbReference type="ARBA" id="ARBA00022801"/>
    </source>
</evidence>
<evidence type="ECO:0000256" key="4">
    <source>
        <dbReference type="ARBA" id="ARBA00022723"/>
    </source>
</evidence>
<dbReference type="GO" id="GO:0008234">
    <property type="term" value="F:cysteine-type peptidase activity"/>
    <property type="evidence" value="ECO:0007669"/>
    <property type="project" value="InterPro"/>
</dbReference>
<dbReference type="Gene3D" id="3.30.310.130">
    <property type="entry name" value="Ubiquitin-related"/>
    <property type="match status" value="1"/>
</dbReference>
<evidence type="ECO:0000313" key="8">
    <source>
        <dbReference type="EMBL" id="GMF13404.1"/>
    </source>
</evidence>
<keyword evidence="9" id="KW-1185">Reference proteome</keyword>
<protein>
    <submittedName>
        <fullName evidence="8">Unnamed protein product</fullName>
    </submittedName>
</protein>
<accession>A0A9W6TH25</accession>
<comment type="cofactor">
    <cofactor evidence="1">
        <name>a divalent metal cation</name>
        <dbReference type="ChEBI" id="CHEBI:60240"/>
    </cofactor>
</comment>
<evidence type="ECO:0000259" key="6">
    <source>
        <dbReference type="Pfam" id="PF02902"/>
    </source>
</evidence>
<evidence type="ECO:0000256" key="2">
    <source>
        <dbReference type="ARBA" id="ARBA00005234"/>
    </source>
</evidence>
<dbReference type="GO" id="GO:0046872">
    <property type="term" value="F:metal ion binding"/>
    <property type="evidence" value="ECO:0007669"/>
    <property type="project" value="UniProtKB-KW"/>
</dbReference>
<proteinExistence type="inferred from homology"/>
<dbReference type="OrthoDB" id="91731at2759"/>
<dbReference type="InterPro" id="IPR038765">
    <property type="entry name" value="Papain-like_cys_pep_sf"/>
</dbReference>
<evidence type="ECO:0000259" key="7">
    <source>
        <dbReference type="Pfam" id="PF13359"/>
    </source>
</evidence>
<dbReference type="InterPro" id="IPR003653">
    <property type="entry name" value="Peptidase_C48_C"/>
</dbReference>
<comment type="caution">
    <text evidence="8">The sequence shown here is derived from an EMBL/GenBank/DDBJ whole genome shotgun (WGS) entry which is preliminary data.</text>
</comment>
<comment type="similarity">
    <text evidence="2">Belongs to the peptidase C48 family.</text>
</comment>
<dbReference type="Proteomes" id="UP001165083">
    <property type="component" value="Unassembled WGS sequence"/>
</dbReference>
<feature type="domain" description="Ubiquitin-like protease family profile" evidence="6">
    <location>
        <begin position="181"/>
        <end position="215"/>
    </location>
</feature>
<keyword evidence="3" id="KW-0645">Protease</keyword>
<organism evidence="8 9">
    <name type="scientific">Phytophthora lilii</name>
    <dbReference type="NCBI Taxonomy" id="2077276"/>
    <lineage>
        <taxon>Eukaryota</taxon>
        <taxon>Sar</taxon>
        <taxon>Stramenopiles</taxon>
        <taxon>Oomycota</taxon>
        <taxon>Peronosporomycetes</taxon>
        <taxon>Peronosporales</taxon>
        <taxon>Peronosporaceae</taxon>
        <taxon>Phytophthora</taxon>
    </lineage>
</organism>
<dbReference type="Pfam" id="PF13359">
    <property type="entry name" value="DDE_Tnp_4"/>
    <property type="match status" value="1"/>
</dbReference>
<evidence type="ECO:0000256" key="1">
    <source>
        <dbReference type="ARBA" id="ARBA00001968"/>
    </source>
</evidence>
<keyword evidence="4" id="KW-0479">Metal-binding</keyword>